<reference evidence="2 3" key="1">
    <citation type="submission" date="2016-11" db="EMBL/GenBank/DDBJ databases">
        <authorList>
            <person name="Jaros S."/>
            <person name="Januszkiewicz K."/>
            <person name="Wedrychowicz H."/>
        </authorList>
    </citation>
    <scope>NUCLEOTIDE SEQUENCE [LARGE SCALE GENOMIC DNA]</scope>
    <source>
        <strain evidence="2 3">CGMCC 1.6102</strain>
    </source>
</reference>
<keyword evidence="3" id="KW-1185">Reference proteome</keyword>
<feature type="transmembrane region" description="Helical" evidence="1">
    <location>
        <begin position="49"/>
        <end position="68"/>
    </location>
</feature>
<organism evidence="2 3">
    <name type="scientific">Cyclobacterium lianum</name>
    <dbReference type="NCBI Taxonomy" id="388280"/>
    <lineage>
        <taxon>Bacteria</taxon>
        <taxon>Pseudomonadati</taxon>
        <taxon>Bacteroidota</taxon>
        <taxon>Cytophagia</taxon>
        <taxon>Cytophagales</taxon>
        <taxon>Cyclobacteriaceae</taxon>
        <taxon>Cyclobacterium</taxon>
    </lineage>
</organism>
<evidence type="ECO:0000256" key="1">
    <source>
        <dbReference type="SAM" id="Phobius"/>
    </source>
</evidence>
<evidence type="ECO:0000313" key="2">
    <source>
        <dbReference type="EMBL" id="SHN23321.1"/>
    </source>
</evidence>
<keyword evidence="1" id="KW-0472">Membrane</keyword>
<proteinExistence type="predicted"/>
<gene>
    <name evidence="2" type="ORF">SAMN04488057_11296</name>
</gene>
<protein>
    <recommendedName>
        <fullName evidence="4">Cxxc_20_cxxc protein</fullName>
    </recommendedName>
</protein>
<accession>A0A1M7PZS9</accession>
<dbReference type="AlphaFoldDB" id="A0A1M7PZS9"/>
<keyword evidence="1" id="KW-0812">Transmembrane</keyword>
<dbReference type="EMBL" id="FRCY01000012">
    <property type="protein sequence ID" value="SHN23321.1"/>
    <property type="molecule type" value="Genomic_DNA"/>
</dbReference>
<name>A0A1M7PZS9_9BACT</name>
<dbReference type="STRING" id="388280.SAMN04488057_11296"/>
<feature type="transmembrane region" description="Helical" evidence="1">
    <location>
        <begin position="74"/>
        <end position="96"/>
    </location>
</feature>
<dbReference type="OrthoDB" id="839271at2"/>
<dbReference type="RefSeq" id="WP_073096209.1">
    <property type="nucleotide sequence ID" value="NZ_FRCY01000012.1"/>
</dbReference>
<sequence>MEKKESFTCPHCDKKLPFRVILKVKNDHAFACPRCGGAVVPQKTKSFTWGYVIGFLSFVVPEQIVFYLHEDIVMAFLIGFVHALTAFGLVSLYLYFNTRFSKAISFFI</sequence>
<dbReference type="Proteomes" id="UP000184513">
    <property type="component" value="Unassembled WGS sequence"/>
</dbReference>
<keyword evidence="1" id="KW-1133">Transmembrane helix</keyword>
<evidence type="ECO:0000313" key="3">
    <source>
        <dbReference type="Proteomes" id="UP000184513"/>
    </source>
</evidence>
<evidence type="ECO:0008006" key="4">
    <source>
        <dbReference type="Google" id="ProtNLM"/>
    </source>
</evidence>